<sequence>MLANQTKLLPVKLALKKRSIKSQPTKTRPIQLKILLLTIFLTFCLVMLGAYTRLSDSGLGCPDWPGCYGKLVVPHINDLHSQSLYPEQPIEPAKAWIEMVHRYLASLVGFLILLLAILTIKKPTANKKFPFGLLGLVIFQGLLGMWTVTLGLLPIIVTAHLFGGFATLTLLWLYYRDQYVTLGISDFPPALSRLAKISLLLVIGQIFLGGWTSTNYAALICPDLPMCRGQWLPNTDFINGFDLFGDPSKNWLGGLLDEPSRTAIHLSHRLGACIVGVCLLTLCWQLLKLKQHQYAIAIFSFLLLQISLGVSNILFLLPLPIAVAHNGIAALLLISVADLYWFSRQFQSVSQLKTLPISRQLSLN</sequence>
<feature type="transmembrane region" description="Helical" evidence="12">
    <location>
        <begin position="294"/>
        <end position="317"/>
    </location>
</feature>
<evidence type="ECO:0000313" key="14">
    <source>
        <dbReference type="Proteomes" id="UP000244906"/>
    </source>
</evidence>
<dbReference type="GO" id="GO:0016020">
    <property type="term" value="C:membrane"/>
    <property type="evidence" value="ECO:0007669"/>
    <property type="project" value="UniProtKB-SubCell"/>
</dbReference>
<dbReference type="Proteomes" id="UP000244906">
    <property type="component" value="Unassembled WGS sequence"/>
</dbReference>
<evidence type="ECO:0000256" key="10">
    <source>
        <dbReference type="ARBA" id="ARBA00023157"/>
    </source>
</evidence>
<feature type="transmembrane region" description="Helical" evidence="12">
    <location>
        <begin position="323"/>
        <end position="343"/>
    </location>
</feature>
<keyword evidence="5 12" id="KW-1133">Transmembrane helix</keyword>
<keyword evidence="4" id="KW-0479">Metal-binding</keyword>
<keyword evidence="14" id="KW-1185">Reference proteome</keyword>
<evidence type="ECO:0000256" key="8">
    <source>
        <dbReference type="ARBA" id="ARBA00023133"/>
    </source>
</evidence>
<proteinExistence type="predicted"/>
<dbReference type="GO" id="GO:0016491">
    <property type="term" value="F:oxidoreductase activity"/>
    <property type="evidence" value="ECO:0007669"/>
    <property type="project" value="UniProtKB-KW"/>
</dbReference>
<comment type="subcellular location">
    <subcellularLocation>
        <location evidence="1">Membrane</location>
        <topology evidence="1">Multi-pass membrane protein</topology>
    </subcellularLocation>
</comment>
<feature type="transmembrane region" description="Helical" evidence="12">
    <location>
        <begin position="266"/>
        <end position="287"/>
    </location>
</feature>
<dbReference type="AlphaFoldDB" id="A0A2V1H177"/>
<dbReference type="PANTHER" id="PTHR35457">
    <property type="entry name" value="HEME A SYNTHASE"/>
    <property type="match status" value="1"/>
</dbReference>
<evidence type="ECO:0000256" key="11">
    <source>
        <dbReference type="ARBA" id="ARBA00023444"/>
    </source>
</evidence>
<dbReference type="InterPro" id="IPR050450">
    <property type="entry name" value="COX15/CtaA_HemeA_synthase"/>
</dbReference>
<keyword evidence="9 12" id="KW-0472">Membrane</keyword>
<evidence type="ECO:0000313" key="13">
    <source>
        <dbReference type="EMBL" id="PVZ72429.1"/>
    </source>
</evidence>
<keyword evidence="3 12" id="KW-0812">Transmembrane</keyword>
<keyword evidence="7" id="KW-0408">Iron</keyword>
<evidence type="ECO:0000256" key="12">
    <source>
        <dbReference type="SAM" id="Phobius"/>
    </source>
</evidence>
<protein>
    <submittedName>
        <fullName evidence="13">Cytochrome B</fullName>
    </submittedName>
</protein>
<dbReference type="EMBL" id="QDDL01000001">
    <property type="protein sequence ID" value="PVZ72429.1"/>
    <property type="molecule type" value="Genomic_DNA"/>
</dbReference>
<evidence type="ECO:0000256" key="1">
    <source>
        <dbReference type="ARBA" id="ARBA00004141"/>
    </source>
</evidence>
<feature type="transmembrane region" description="Helical" evidence="12">
    <location>
        <begin position="103"/>
        <end position="120"/>
    </location>
</feature>
<dbReference type="InterPro" id="IPR003780">
    <property type="entry name" value="COX15/CtaA_fam"/>
</dbReference>
<evidence type="ECO:0000256" key="7">
    <source>
        <dbReference type="ARBA" id="ARBA00023004"/>
    </source>
</evidence>
<feature type="transmembrane region" description="Helical" evidence="12">
    <location>
        <begin position="152"/>
        <end position="174"/>
    </location>
</feature>
<feature type="transmembrane region" description="Helical" evidence="12">
    <location>
        <begin position="194"/>
        <end position="212"/>
    </location>
</feature>
<evidence type="ECO:0000256" key="4">
    <source>
        <dbReference type="ARBA" id="ARBA00022723"/>
    </source>
</evidence>
<evidence type="ECO:0000256" key="3">
    <source>
        <dbReference type="ARBA" id="ARBA00022692"/>
    </source>
</evidence>
<evidence type="ECO:0000256" key="2">
    <source>
        <dbReference type="ARBA" id="ARBA00022475"/>
    </source>
</evidence>
<name>A0A2V1H177_9GAMM</name>
<feature type="transmembrane region" description="Helical" evidence="12">
    <location>
        <begin position="34"/>
        <end position="54"/>
    </location>
</feature>
<keyword evidence="2" id="KW-1003">Cell membrane</keyword>
<dbReference type="Pfam" id="PF02628">
    <property type="entry name" value="COX15-CtaA"/>
    <property type="match status" value="1"/>
</dbReference>
<dbReference type="GO" id="GO:0006784">
    <property type="term" value="P:heme A biosynthetic process"/>
    <property type="evidence" value="ECO:0007669"/>
    <property type="project" value="InterPro"/>
</dbReference>
<feature type="transmembrane region" description="Helical" evidence="12">
    <location>
        <begin position="129"/>
        <end position="146"/>
    </location>
</feature>
<dbReference type="OrthoDB" id="1447144at2"/>
<reference evidence="13 14" key="1">
    <citation type="submission" date="2018-04" db="EMBL/GenBank/DDBJ databases">
        <title>Thalassorhabdus spongiae gen. nov., sp. nov., isolated from a marine sponge in South-West Iceland.</title>
        <authorList>
            <person name="Knobloch S."/>
            <person name="Daussin A."/>
            <person name="Johannsson R."/>
            <person name="Marteinsson V.T."/>
        </authorList>
    </citation>
    <scope>NUCLEOTIDE SEQUENCE [LARGE SCALE GENOMIC DNA]</scope>
    <source>
        <strain evidence="13 14">Hp12</strain>
    </source>
</reference>
<dbReference type="GO" id="GO:0046872">
    <property type="term" value="F:metal ion binding"/>
    <property type="evidence" value="ECO:0007669"/>
    <property type="project" value="UniProtKB-KW"/>
</dbReference>
<dbReference type="PANTHER" id="PTHR35457:SF1">
    <property type="entry name" value="HEME A SYNTHASE"/>
    <property type="match status" value="1"/>
</dbReference>
<organism evidence="13 14">
    <name type="scientific">Pelagibaculum spongiae</name>
    <dbReference type="NCBI Taxonomy" id="2080658"/>
    <lineage>
        <taxon>Bacteria</taxon>
        <taxon>Pseudomonadati</taxon>
        <taxon>Pseudomonadota</taxon>
        <taxon>Gammaproteobacteria</taxon>
        <taxon>Oceanospirillales</taxon>
        <taxon>Pelagibaculum</taxon>
    </lineage>
</organism>
<keyword evidence="10" id="KW-1015">Disulfide bond</keyword>
<keyword evidence="8" id="KW-0350">Heme biosynthesis</keyword>
<comment type="caution">
    <text evidence="13">The sequence shown here is derived from an EMBL/GenBank/DDBJ whole genome shotgun (WGS) entry which is preliminary data.</text>
</comment>
<keyword evidence="6" id="KW-0560">Oxidoreductase</keyword>
<comment type="pathway">
    <text evidence="11">Porphyrin-containing compound metabolism.</text>
</comment>
<accession>A0A2V1H177</accession>
<gene>
    <name evidence="13" type="ORF">DC094_05340</name>
</gene>
<evidence type="ECO:0000256" key="6">
    <source>
        <dbReference type="ARBA" id="ARBA00023002"/>
    </source>
</evidence>
<evidence type="ECO:0000256" key="9">
    <source>
        <dbReference type="ARBA" id="ARBA00023136"/>
    </source>
</evidence>
<evidence type="ECO:0000256" key="5">
    <source>
        <dbReference type="ARBA" id="ARBA00022989"/>
    </source>
</evidence>